<reference evidence="3 4" key="1">
    <citation type="submission" date="2024-10" db="EMBL/GenBank/DDBJ databases">
        <title>The Natural Products Discovery Center: Release of the First 8490 Sequenced Strains for Exploring Actinobacteria Biosynthetic Diversity.</title>
        <authorList>
            <person name="Kalkreuter E."/>
            <person name="Kautsar S.A."/>
            <person name="Yang D."/>
            <person name="Bader C.D."/>
            <person name="Teijaro C.N."/>
            <person name="Fluegel L."/>
            <person name="Davis C.M."/>
            <person name="Simpson J.R."/>
            <person name="Lauterbach L."/>
            <person name="Steele A.D."/>
            <person name="Gui C."/>
            <person name="Meng S."/>
            <person name="Li G."/>
            <person name="Viehrig K."/>
            <person name="Ye F."/>
            <person name="Su P."/>
            <person name="Kiefer A.F."/>
            <person name="Nichols A."/>
            <person name="Cepeda A.J."/>
            <person name="Yan W."/>
            <person name="Fan B."/>
            <person name="Jiang Y."/>
            <person name="Adhikari A."/>
            <person name="Zheng C.-J."/>
            <person name="Schuster L."/>
            <person name="Cowan T.M."/>
            <person name="Smanski M.J."/>
            <person name="Chevrette M.G."/>
            <person name="De Carvalho L.P.S."/>
            <person name="Shen B."/>
        </authorList>
    </citation>
    <scope>NUCLEOTIDE SEQUENCE [LARGE SCALE GENOMIC DNA]</scope>
    <source>
        <strain evidence="3 4">NPDC087045</strain>
    </source>
</reference>
<feature type="region of interest" description="Disordered" evidence="1">
    <location>
        <begin position="189"/>
        <end position="279"/>
    </location>
</feature>
<comment type="caution">
    <text evidence="3">The sequence shown here is derived from an EMBL/GenBank/DDBJ whole genome shotgun (WGS) entry which is preliminary data.</text>
</comment>
<dbReference type="InterPro" id="IPR021455">
    <property type="entry name" value="DUF3106"/>
</dbReference>
<accession>A0ABW8EWK9</accession>
<feature type="compositionally biased region" description="Basic residues" evidence="1">
    <location>
        <begin position="191"/>
        <end position="202"/>
    </location>
</feature>
<dbReference type="RefSeq" id="WP_402699595.1">
    <property type="nucleotide sequence ID" value="NZ_JBIUZV010000003.1"/>
</dbReference>
<name>A0ABW8EWK9_9BURK</name>
<proteinExistence type="predicted"/>
<keyword evidence="2" id="KW-0732">Signal</keyword>
<sequence>MTMRDSTGLITKAPYRLSRIALALAVLAGGLTCAWTSAQNAPVATPATVAASPAATPQANASTATPADAHLSPPAKAGTGAKSSGKKPDNKLAWATLSAPQQQALEPLSGEWVKMSDLQKEKWLAIGKKFTKMKPEEQQRLHDRMRDWVKLTPAQRSAARTNYARAKKLDAEEKNEQWNKYQQLSAEQKKKLAQAKLPKRVAKLPSAPGNAAPTIQLPAEALDRPLPPAAAPALAPGSQATPQPGAIPQSQAQAAAAPPAVVTSAVVSTSASTTVAESN</sequence>
<feature type="region of interest" description="Disordered" evidence="1">
    <location>
        <begin position="55"/>
        <end position="89"/>
    </location>
</feature>
<gene>
    <name evidence="3" type="ORF">ACIPEN_08340</name>
</gene>
<evidence type="ECO:0000256" key="2">
    <source>
        <dbReference type="SAM" id="SignalP"/>
    </source>
</evidence>
<organism evidence="3 4">
    <name type="scientific">Herbaspirillum chlorophenolicum</name>
    <dbReference type="NCBI Taxonomy" id="211589"/>
    <lineage>
        <taxon>Bacteria</taxon>
        <taxon>Pseudomonadati</taxon>
        <taxon>Pseudomonadota</taxon>
        <taxon>Betaproteobacteria</taxon>
        <taxon>Burkholderiales</taxon>
        <taxon>Oxalobacteraceae</taxon>
        <taxon>Herbaspirillum</taxon>
    </lineage>
</organism>
<feature type="chain" id="PRO_5045852777" evidence="2">
    <location>
        <begin position="29"/>
        <end position="279"/>
    </location>
</feature>
<evidence type="ECO:0000313" key="3">
    <source>
        <dbReference type="EMBL" id="MFJ3045823.1"/>
    </source>
</evidence>
<keyword evidence="4" id="KW-1185">Reference proteome</keyword>
<evidence type="ECO:0000313" key="4">
    <source>
        <dbReference type="Proteomes" id="UP001617427"/>
    </source>
</evidence>
<feature type="signal peptide" evidence="2">
    <location>
        <begin position="1"/>
        <end position="28"/>
    </location>
</feature>
<protein>
    <submittedName>
        <fullName evidence="3">DUF3106 domain-containing protein</fullName>
    </submittedName>
</protein>
<dbReference type="EMBL" id="JBIUZV010000003">
    <property type="protein sequence ID" value="MFJ3045823.1"/>
    <property type="molecule type" value="Genomic_DNA"/>
</dbReference>
<feature type="compositionally biased region" description="Low complexity" evidence="1">
    <location>
        <begin position="55"/>
        <end position="67"/>
    </location>
</feature>
<dbReference type="Pfam" id="PF11304">
    <property type="entry name" value="DUF3106"/>
    <property type="match status" value="1"/>
</dbReference>
<feature type="compositionally biased region" description="Low complexity" evidence="1">
    <location>
        <begin position="231"/>
        <end position="279"/>
    </location>
</feature>
<dbReference type="Proteomes" id="UP001617427">
    <property type="component" value="Unassembled WGS sequence"/>
</dbReference>
<evidence type="ECO:0000256" key="1">
    <source>
        <dbReference type="SAM" id="MobiDB-lite"/>
    </source>
</evidence>